<evidence type="ECO:0000313" key="2">
    <source>
        <dbReference type="EMBL" id="KAF6763159.1"/>
    </source>
</evidence>
<feature type="domain" description="F-box" evidence="1">
    <location>
        <begin position="22"/>
        <end position="68"/>
    </location>
</feature>
<accession>A0A8H6MET4</accession>
<dbReference type="Proteomes" id="UP000521943">
    <property type="component" value="Unassembled WGS sequence"/>
</dbReference>
<organism evidence="2 3">
    <name type="scientific">Ephemerocybe angulata</name>
    <dbReference type="NCBI Taxonomy" id="980116"/>
    <lineage>
        <taxon>Eukaryota</taxon>
        <taxon>Fungi</taxon>
        <taxon>Dikarya</taxon>
        <taxon>Basidiomycota</taxon>
        <taxon>Agaricomycotina</taxon>
        <taxon>Agaricomycetes</taxon>
        <taxon>Agaricomycetidae</taxon>
        <taxon>Agaricales</taxon>
        <taxon>Agaricineae</taxon>
        <taxon>Psathyrellaceae</taxon>
        <taxon>Ephemerocybe</taxon>
    </lineage>
</organism>
<evidence type="ECO:0000259" key="1">
    <source>
        <dbReference type="PROSITE" id="PS50181"/>
    </source>
</evidence>
<comment type="caution">
    <text evidence="2">The sequence shown here is derived from an EMBL/GenBank/DDBJ whole genome shotgun (WGS) entry which is preliminary data.</text>
</comment>
<proteinExistence type="predicted"/>
<dbReference type="CDD" id="cd09917">
    <property type="entry name" value="F-box_SF"/>
    <property type="match status" value="1"/>
</dbReference>
<name>A0A8H6MET4_9AGAR</name>
<dbReference type="SUPFAM" id="SSF81383">
    <property type="entry name" value="F-box domain"/>
    <property type="match status" value="1"/>
</dbReference>
<dbReference type="InterPro" id="IPR036047">
    <property type="entry name" value="F-box-like_dom_sf"/>
</dbReference>
<reference evidence="2 3" key="1">
    <citation type="submission" date="2020-07" db="EMBL/GenBank/DDBJ databases">
        <title>Comparative genomics of pyrophilous fungi reveals a link between fire events and developmental genes.</title>
        <authorList>
            <consortium name="DOE Joint Genome Institute"/>
            <person name="Steindorff A.S."/>
            <person name="Carver A."/>
            <person name="Calhoun S."/>
            <person name="Stillman K."/>
            <person name="Liu H."/>
            <person name="Lipzen A."/>
            <person name="Pangilinan J."/>
            <person name="Labutti K."/>
            <person name="Bruns T.D."/>
            <person name="Grigoriev I.V."/>
        </authorList>
    </citation>
    <scope>NUCLEOTIDE SEQUENCE [LARGE SCALE GENOMIC DNA]</scope>
    <source>
        <strain evidence="2 3">CBS 144469</strain>
    </source>
</reference>
<sequence>MPASATTGKEAPTVASESSSRISYFEELPEELQVSILLHLPKPELLASSRISRTLNRLSVQCLLLVEMGIPDVSSSCTIVLATDPKEIDALTAIMHSIHIKGTECLRIDFVLFTSYLHLVPPLIRTLRLLRRLKSIDDICLIFRPEKSTRPIRNEKHFKSMVSAFEEILNESLLKSSRALRLLGSEGFLSQYYRFTGPQGIPSPSTNQVKRHLLSAKEFFARSQDKKLEGSNLQLVKDVVTEDDLQYTPTRLSTFNRTRVTFPCSPSALLQTEITLVNLGCLDFLRPPFSQWMFSMLRASPVRSMAVGFSYIPEDVDELYLYDIKEEFAKAIIEWVLMFPNLSKLIVEPFVSYGNSKKPEAPLRHEIDIAAPSHSIFLPSIQTIEGPRKFLSWLIALLRPDLDRNFTPSPSSDSPPPKHPNLWKVSIVYSASEKFDLSSIASAVVDIHPFLIASAVLPPSHSYSTGPKRLIKTAYSPGVLLRLQLSFEKDFSGLGASLCKGNGAVAKLVKQGMFNLPDIITGAWLRSSKDSALGHEDIDAWFTEVISEELKEELLKDASGAQWIEARNMGVLSIVSAIHLDLPGTRREIEQGKFDDKIMGVISVFLGLDRLTLSTKQYADEGKALGQVSDLRLRKFQERNPNLRIVEIS</sequence>
<dbReference type="OrthoDB" id="2948607at2759"/>
<dbReference type="AlphaFoldDB" id="A0A8H6MET4"/>
<dbReference type="EMBL" id="JACGCI010000006">
    <property type="protein sequence ID" value="KAF6763159.1"/>
    <property type="molecule type" value="Genomic_DNA"/>
</dbReference>
<evidence type="ECO:0000313" key="3">
    <source>
        <dbReference type="Proteomes" id="UP000521943"/>
    </source>
</evidence>
<gene>
    <name evidence="2" type="ORF">DFP72DRAFT_1140650</name>
</gene>
<protein>
    <recommendedName>
        <fullName evidence="1">F-box domain-containing protein</fullName>
    </recommendedName>
</protein>
<keyword evidence="3" id="KW-1185">Reference proteome</keyword>
<dbReference type="InterPro" id="IPR001810">
    <property type="entry name" value="F-box_dom"/>
</dbReference>
<dbReference type="PROSITE" id="PS50181">
    <property type="entry name" value="FBOX"/>
    <property type="match status" value="1"/>
</dbReference>